<dbReference type="Gene3D" id="3.90.550.10">
    <property type="entry name" value="Spore Coat Polysaccharide Biosynthesis Protein SpsA, Chain A"/>
    <property type="match status" value="1"/>
</dbReference>
<dbReference type="InterPro" id="IPR029044">
    <property type="entry name" value="Nucleotide-diphossugar_trans"/>
</dbReference>
<keyword evidence="2" id="KW-0808">Transferase</keyword>
<dbReference type="InterPro" id="IPR050748">
    <property type="entry name" value="Glycosyltrans_8_dom-fam"/>
</dbReference>
<evidence type="ECO:0000313" key="4">
    <source>
        <dbReference type="EMBL" id="QCT42584.1"/>
    </source>
</evidence>
<sequence>MNKGILNVIYQSDDNYAVVSAISIVSLLKNNKHLKEINIFYLGHQLKKDSINKFNKMVGNYKNATITFVDVSSYPDELKEIGVKAWKGLYITWYKMLAFAKLDIKTDRILYINPHTVISGALDGLLELDFEDNVMALSYDATMVNAHKDVIGLKPTDGYFNCGIMLINHKKWMKDKIDAKMREHLRHNHYEVADQDLCNVFFKGKIKKVGVEYNFSTVFYGYDIKKYIKANGFLPESFYSYEEIMESYYAPKIIHSQFGMNGRPWQQGNDNPVGILWRKYLKLTPWKDATMPVAKKDMNWRLYDLLPQSIIVKLYAWAVNRKFARKK</sequence>
<proteinExistence type="predicted"/>
<evidence type="ECO:0008006" key="6">
    <source>
        <dbReference type="Google" id="ProtNLM"/>
    </source>
</evidence>
<dbReference type="GO" id="GO:0046872">
    <property type="term" value="F:metal ion binding"/>
    <property type="evidence" value="ECO:0007669"/>
    <property type="project" value="UniProtKB-KW"/>
</dbReference>
<gene>
    <name evidence="4" type="ORF">FBF37_03980</name>
</gene>
<dbReference type="SUPFAM" id="SSF53448">
    <property type="entry name" value="Nucleotide-diphospho-sugar transferases"/>
    <property type="match status" value="1"/>
</dbReference>
<dbReference type="PANTHER" id="PTHR13778:SF47">
    <property type="entry name" value="LIPOPOLYSACCHARIDE 1,3-GALACTOSYLTRANSFERASE"/>
    <property type="match status" value="1"/>
</dbReference>
<organism evidence="4 5">
    <name type="scientific">Candidatus Nanosynbacter featherlites</name>
    <dbReference type="NCBI Taxonomy" id="2572088"/>
    <lineage>
        <taxon>Bacteria</taxon>
        <taxon>Candidatus Saccharimonadota</taxon>
        <taxon>Candidatus Saccharimonadia</taxon>
        <taxon>Candidatus Nanosynbacterales</taxon>
        <taxon>Candidatus Nanosynbacteraceae</taxon>
        <taxon>Candidatus Nanosynbacter</taxon>
    </lineage>
</organism>
<protein>
    <recommendedName>
        <fullName evidence="6">Glycosyltransferase family 8 protein</fullName>
    </recommendedName>
</protein>
<dbReference type="InterPro" id="IPR002495">
    <property type="entry name" value="Glyco_trans_8"/>
</dbReference>
<dbReference type="EMBL" id="CP040004">
    <property type="protein sequence ID" value="QCT42584.1"/>
    <property type="molecule type" value="Genomic_DNA"/>
</dbReference>
<evidence type="ECO:0000256" key="1">
    <source>
        <dbReference type="ARBA" id="ARBA00022676"/>
    </source>
</evidence>
<dbReference type="PANTHER" id="PTHR13778">
    <property type="entry name" value="GLYCOSYLTRANSFERASE 8 DOMAIN-CONTAINING PROTEIN"/>
    <property type="match status" value="1"/>
</dbReference>
<dbReference type="GO" id="GO:0016757">
    <property type="term" value="F:glycosyltransferase activity"/>
    <property type="evidence" value="ECO:0007669"/>
    <property type="project" value="UniProtKB-KW"/>
</dbReference>
<keyword evidence="5" id="KW-1185">Reference proteome</keyword>
<dbReference type="Pfam" id="PF01501">
    <property type="entry name" value="Glyco_transf_8"/>
    <property type="match status" value="1"/>
</dbReference>
<dbReference type="KEGG" id="nft:FBF37_03980"/>
<dbReference type="Proteomes" id="UP000310639">
    <property type="component" value="Chromosome"/>
</dbReference>
<keyword evidence="1" id="KW-0328">Glycosyltransferase</keyword>
<dbReference type="OrthoDB" id="695971at2"/>
<accession>A0A4P9A413</accession>
<dbReference type="RefSeq" id="WP_138079690.1">
    <property type="nucleotide sequence ID" value="NZ_CP040004.1"/>
</dbReference>
<evidence type="ECO:0000256" key="2">
    <source>
        <dbReference type="ARBA" id="ARBA00022679"/>
    </source>
</evidence>
<reference evidence="4 5" key="1">
    <citation type="submission" date="2019-04" db="EMBL/GenBank/DDBJ databases">
        <title>Saccharibacteria TM7 genomes.</title>
        <authorList>
            <person name="Bor B."/>
            <person name="He X."/>
            <person name="Chen T."/>
            <person name="Dewhirst F.E."/>
        </authorList>
    </citation>
    <scope>NUCLEOTIDE SEQUENCE [LARGE SCALE GENOMIC DNA]</scope>
    <source>
        <strain evidence="4 5">BB001</strain>
    </source>
</reference>
<evidence type="ECO:0000256" key="3">
    <source>
        <dbReference type="ARBA" id="ARBA00022723"/>
    </source>
</evidence>
<keyword evidence="3" id="KW-0479">Metal-binding</keyword>
<name>A0A4P9A413_9BACT</name>
<evidence type="ECO:0000313" key="5">
    <source>
        <dbReference type="Proteomes" id="UP000310639"/>
    </source>
</evidence>
<dbReference type="AlphaFoldDB" id="A0A4P9A413"/>